<keyword evidence="3" id="KW-1185">Reference proteome</keyword>
<evidence type="ECO:0000313" key="2">
    <source>
        <dbReference type="EMBL" id="CAA7406921.1"/>
    </source>
</evidence>
<dbReference type="Proteomes" id="UP000663760">
    <property type="component" value="Chromosome 13"/>
</dbReference>
<dbReference type="InterPro" id="IPR040265">
    <property type="entry name" value="CHUP1/IPGA1-like"/>
</dbReference>
<dbReference type="PANTHER" id="PTHR31342:SF41">
    <property type="entry name" value="OS08G0129600 PROTEIN"/>
    <property type="match status" value="1"/>
</dbReference>
<accession>A0A7I8LA17</accession>
<dbReference type="PANTHER" id="PTHR31342">
    <property type="entry name" value="PROTEIN CHUP1, CHLOROPLASTIC"/>
    <property type="match status" value="1"/>
</dbReference>
<dbReference type="EMBL" id="LR746276">
    <property type="protein sequence ID" value="CAA7406921.1"/>
    <property type="molecule type" value="Genomic_DNA"/>
</dbReference>
<name>A0A7I8LA17_SPIIN</name>
<organism evidence="2 3">
    <name type="scientific">Spirodela intermedia</name>
    <name type="common">Intermediate duckweed</name>
    <dbReference type="NCBI Taxonomy" id="51605"/>
    <lineage>
        <taxon>Eukaryota</taxon>
        <taxon>Viridiplantae</taxon>
        <taxon>Streptophyta</taxon>
        <taxon>Embryophyta</taxon>
        <taxon>Tracheophyta</taxon>
        <taxon>Spermatophyta</taxon>
        <taxon>Magnoliopsida</taxon>
        <taxon>Liliopsida</taxon>
        <taxon>Araceae</taxon>
        <taxon>Lemnoideae</taxon>
        <taxon>Spirodela</taxon>
    </lineage>
</organism>
<keyword evidence="1" id="KW-0175">Coiled coil</keyword>
<dbReference type="GO" id="GO:0072699">
    <property type="term" value="P:protein localization to cortical microtubule cytoskeleton"/>
    <property type="evidence" value="ECO:0007669"/>
    <property type="project" value="TreeGrafter"/>
</dbReference>
<evidence type="ECO:0000256" key="1">
    <source>
        <dbReference type="ARBA" id="ARBA00023054"/>
    </source>
</evidence>
<dbReference type="OrthoDB" id="754037at2759"/>
<evidence type="ECO:0000313" key="3">
    <source>
        <dbReference type="Proteomes" id="UP000663760"/>
    </source>
</evidence>
<sequence>MELQHQKRNLAFELSTAESQLAGLKRASEVCLIFLIYSFGHTRILLLFNASFFPYCFIYVQGDIVSKVEAETSILHHTNEDLCKQVGVPMTSLNEVEELAYLRWINSCLHRELDNSNNRTRMSISSSREEILTSKGHDAAEDFFDSRSVPSEFSEERNVTIVKDNRIYPRDKEYCQIIHFEDLMCKDFGQIQKTKSVIRRNSSSGVKNCVEDLKVNLRRQSDVFICDNEMENLPGRGRLTLKPRHQLIAQKYELGSVQSPCALVNQVETYKAAAMDVEKDTLHILNPPPKPSISVTSVHKKDYAVAVCPAAAAPPPPPLPPPKLSLRSSEGVQRAPQLVELYHSFMRKEPRNDPGIGGICDGPSIAHVRSNIIGEIENRSSHLHAIKADVERKGNFVKSLIKEVNGAIYHDIEDVIKFVKWLDDELTVLMNGAVLKYFDWPEKKADTLREAAFEYHDLKKLESEIRQYEDDPHLPSAVALKKMVVLSEKMERKVHNLVRERDGLIRHYKQFEIPTDWILDTGIISKIKISSVKLANKYMRRIVMELQAAAASYKDPAMEYMLLQGVRFALRIHQFAGGFEGETMQALDELRNLVHVRYKT</sequence>
<protein>
    <submittedName>
        <fullName evidence="2">Uncharacterized protein</fullName>
    </submittedName>
</protein>
<reference evidence="2" key="1">
    <citation type="submission" date="2020-02" db="EMBL/GenBank/DDBJ databases">
        <authorList>
            <person name="Scholz U."/>
            <person name="Mascher M."/>
            <person name="Fiebig A."/>
        </authorList>
    </citation>
    <scope>NUCLEOTIDE SEQUENCE</scope>
</reference>
<dbReference type="GO" id="GO:0055028">
    <property type="term" value="C:cortical microtubule"/>
    <property type="evidence" value="ECO:0007669"/>
    <property type="project" value="TreeGrafter"/>
</dbReference>
<gene>
    <name evidence="2" type="ORF">SI8410_13017599</name>
</gene>
<dbReference type="AlphaFoldDB" id="A0A7I8LA17"/>
<proteinExistence type="predicted"/>